<dbReference type="Gene3D" id="3.30.920.30">
    <property type="entry name" value="Hypothetical protein"/>
    <property type="match status" value="1"/>
</dbReference>
<proteinExistence type="inferred from homology"/>
<reference evidence="8" key="2">
    <citation type="submission" date="2020-09" db="EMBL/GenBank/DDBJ databases">
        <authorList>
            <person name="Sun Q."/>
            <person name="Kim S."/>
        </authorList>
    </citation>
    <scope>NUCLEOTIDE SEQUENCE</scope>
    <source>
        <strain evidence="8">KCTC 42249</strain>
    </source>
</reference>
<dbReference type="GO" id="GO:0003729">
    <property type="term" value="F:mRNA binding"/>
    <property type="evidence" value="ECO:0007669"/>
    <property type="project" value="InterPro"/>
</dbReference>
<comment type="caution">
    <text evidence="8">The sequence shown here is derived from an EMBL/GenBank/DDBJ whole genome shotgun (WGS) entry which is preliminary data.</text>
</comment>
<dbReference type="Proteomes" id="UP000630142">
    <property type="component" value="Unassembled WGS sequence"/>
</dbReference>
<keyword evidence="4" id="KW-0255">Endonuclease</keyword>
<dbReference type="GO" id="GO:0016787">
    <property type="term" value="F:hydrolase activity"/>
    <property type="evidence" value="ECO:0007669"/>
    <property type="project" value="UniProtKB-KW"/>
</dbReference>
<reference evidence="8" key="1">
    <citation type="journal article" date="2014" name="Int. J. Syst. Evol. Microbiol.">
        <title>Complete genome sequence of Corynebacterium casei LMG S-19264T (=DSM 44701T), isolated from a smear-ripened cheese.</title>
        <authorList>
            <consortium name="US DOE Joint Genome Institute (JGI-PGF)"/>
            <person name="Walter F."/>
            <person name="Albersmeier A."/>
            <person name="Kalinowski J."/>
            <person name="Ruckert C."/>
        </authorList>
    </citation>
    <scope>NUCLEOTIDE SEQUENCE</scope>
    <source>
        <strain evidence="8">KCTC 42249</strain>
    </source>
</reference>
<keyword evidence="3" id="KW-0540">Nuclease</keyword>
<evidence type="ECO:0000256" key="6">
    <source>
        <dbReference type="ARBA" id="ARBA00022884"/>
    </source>
</evidence>
<keyword evidence="9" id="KW-1185">Reference proteome</keyword>
<dbReference type="InterPro" id="IPR012933">
    <property type="entry name" value="HicA_mRNA_interferase"/>
</dbReference>
<evidence type="ECO:0000256" key="4">
    <source>
        <dbReference type="ARBA" id="ARBA00022759"/>
    </source>
</evidence>
<evidence type="ECO:0000256" key="1">
    <source>
        <dbReference type="ARBA" id="ARBA00006620"/>
    </source>
</evidence>
<keyword evidence="2" id="KW-1277">Toxin-antitoxin system</keyword>
<evidence type="ECO:0000256" key="3">
    <source>
        <dbReference type="ARBA" id="ARBA00022722"/>
    </source>
</evidence>
<evidence type="ECO:0000256" key="5">
    <source>
        <dbReference type="ARBA" id="ARBA00022801"/>
    </source>
</evidence>
<dbReference type="SUPFAM" id="SSF54786">
    <property type="entry name" value="YcfA/nrd intein domain"/>
    <property type="match status" value="1"/>
</dbReference>
<gene>
    <name evidence="8" type="ORF">GCM10016234_14420</name>
</gene>
<organism evidence="8 9">
    <name type="scientific">Tianweitania populi</name>
    <dbReference type="NCBI Taxonomy" id="1607949"/>
    <lineage>
        <taxon>Bacteria</taxon>
        <taxon>Pseudomonadati</taxon>
        <taxon>Pseudomonadota</taxon>
        <taxon>Alphaproteobacteria</taxon>
        <taxon>Hyphomicrobiales</taxon>
        <taxon>Phyllobacteriaceae</taxon>
        <taxon>Tianweitania</taxon>
    </lineage>
</organism>
<name>A0A8J3DPB7_9HYPH</name>
<keyword evidence="6" id="KW-0694">RNA-binding</keyword>
<dbReference type="GO" id="GO:0004519">
    <property type="term" value="F:endonuclease activity"/>
    <property type="evidence" value="ECO:0007669"/>
    <property type="project" value="UniProtKB-KW"/>
</dbReference>
<dbReference type="AlphaFoldDB" id="A0A8J3DPB7"/>
<evidence type="ECO:0000256" key="7">
    <source>
        <dbReference type="ARBA" id="ARBA00023016"/>
    </source>
</evidence>
<evidence type="ECO:0000313" key="9">
    <source>
        <dbReference type="Proteomes" id="UP000630142"/>
    </source>
</evidence>
<evidence type="ECO:0000256" key="2">
    <source>
        <dbReference type="ARBA" id="ARBA00022649"/>
    </source>
</evidence>
<keyword evidence="5" id="KW-0378">Hydrolase</keyword>
<protein>
    <submittedName>
        <fullName evidence="8">Addiction module toxin, HicA family protein</fullName>
    </submittedName>
</protein>
<comment type="similarity">
    <text evidence="1">Belongs to the HicA mRNA interferase family.</text>
</comment>
<dbReference type="Pfam" id="PF07927">
    <property type="entry name" value="HicA_toxin"/>
    <property type="match status" value="1"/>
</dbReference>
<evidence type="ECO:0000313" key="8">
    <source>
        <dbReference type="EMBL" id="GHD11366.1"/>
    </source>
</evidence>
<dbReference type="EMBL" id="BMZQ01000001">
    <property type="protein sequence ID" value="GHD11366.1"/>
    <property type="molecule type" value="Genomic_DNA"/>
</dbReference>
<keyword evidence="7" id="KW-0346">Stress response</keyword>
<accession>A0A8J3DPB7</accession>
<dbReference type="InterPro" id="IPR038570">
    <property type="entry name" value="HicA_sf"/>
</dbReference>
<sequence>MKDSRDIIRRLEADGFVLVSVRGSHQKYRHPARGAVVILPHPRRDIPSGTVHSIYKQAGWKKD</sequence>